<dbReference type="InterPro" id="IPR015943">
    <property type="entry name" value="WD40/YVTN_repeat-like_dom_sf"/>
</dbReference>
<dbReference type="RefSeq" id="WP_043402447.1">
    <property type="nucleotide sequence ID" value="NZ_JPMI01000213.1"/>
</dbReference>
<dbReference type="AlphaFoldDB" id="A0A084SPP0"/>
<feature type="signal peptide" evidence="1">
    <location>
        <begin position="1"/>
        <end position="23"/>
    </location>
</feature>
<feature type="chain" id="PRO_5001781541" evidence="1">
    <location>
        <begin position="24"/>
        <end position="1270"/>
    </location>
</feature>
<protein>
    <submittedName>
        <fullName evidence="2">Uncharacterized protein</fullName>
    </submittedName>
</protein>
<gene>
    <name evidence="2" type="ORF">Q664_28720</name>
</gene>
<dbReference type="SUPFAM" id="SSF110296">
    <property type="entry name" value="Oligoxyloglucan reducing end-specific cellobiohydrolase"/>
    <property type="match status" value="1"/>
</dbReference>
<reference evidence="2 3" key="1">
    <citation type="submission" date="2014-07" db="EMBL/GenBank/DDBJ databases">
        <title>Draft Genome Sequence of Gephyronic Acid Producer, Cystobacter violaceus Strain Cb vi76.</title>
        <authorList>
            <person name="Stevens D.C."/>
            <person name="Young J."/>
            <person name="Carmichael R."/>
            <person name="Tan J."/>
            <person name="Taylor R.E."/>
        </authorList>
    </citation>
    <scope>NUCLEOTIDE SEQUENCE [LARGE SCALE GENOMIC DNA]</scope>
    <source>
        <strain evidence="2 3">Cb vi76</strain>
    </source>
</reference>
<name>A0A084SPP0_9BACT</name>
<dbReference type="Proteomes" id="UP000028547">
    <property type="component" value="Unassembled WGS sequence"/>
</dbReference>
<proteinExistence type="predicted"/>
<dbReference type="Gene3D" id="2.130.10.10">
    <property type="entry name" value="YVTN repeat-like/Quinoprotein amine dehydrogenase"/>
    <property type="match status" value="1"/>
</dbReference>
<evidence type="ECO:0000256" key="1">
    <source>
        <dbReference type="SAM" id="SignalP"/>
    </source>
</evidence>
<sequence length="1270" mass="135464">MHQGTAPRALLVALALVLFVACEVTEPAPEESFRGTVRVGLECENGFHHEELVPAADGSPEVFFSENALGAYRTSDGGRSFSRIYTDDLLQMPGITNGPRDRTFKPRRVRPIDALRVVLFADSGGVKVADMVFGSRDGGRTFQRLVGGTREGGALPPDLARVSVDMRSPVAVHRLDDTTIIASVLHEGWFASTDNGVTWRAFDDGKELLTDTVTGNRTVFVPHVRQGARSLYLQLGPRGWWLAEGNAPLRKLCNEVHDEPRLPCGTRAALGPGGRIAYAGEDFLAVSEDDGATFVRAPLQAAPPSLLAFDAAGRVHLIRETNASPPGTARWVRAELVQGRLVFDVVEAQAGEVPLRDFVSVIPGPDGAHALLARVEKPSPGVRRHLLCRFSEGDGALAALTPGSPASFEPGRAYVYARRNDMSRRGDRFTLDAKGRAYVATHRQVWAAPDHEAPLFDITPGPLEGERISFLYGVSLLGGVLHVAEDDDGRKTGGLSDETVVHQLNPGTGAKSGEVRPRVPTGYTAHVPVGWGRYLSGTADMLVTSGHNGSVIVEAPLSRVGGATVLPPYGRFGHDGTYVFATTRVPVEGVTRIGRIDVARERVDLASCDTPGRRCWSYPGEVAALSTDHHGRLYVVDALRGQVLRRSFDAPDETPWTVVGEGFMHPTDLQVRDVGDATRVYVLDGDVFVFEADDARPARRGNEGAPVTLGFREGEATGAENLAQEASYLPDGVEVHSSCRTSRAGYCVLRGTFRPRLATSGASIGGLPARVLAENFTEVRLGWPEGLAPGAHEAVLPRVDPGSPPLRVQVTLLADERARLFDLRPERLGLPRHGQLGGVVGGETWVGALATQWTVQGDSTGLIPSPARLELKAVLDTPGLTPLGLGLRERWFDTRDYDAGTDVPRVHVSGEAAFVSLRALVQDPRTGNWSPPTSFTVRVLRAVRNVPDTGSPFEVVELPALVLADTAGLEGRIEGLTAVGGVPVVATYDTGARLFRVHALEGSTWREVWRSGSTGLTALAARDALYVYAQSASAPPSVARLGLSLDADAVQVALAGPYSLTGVLPRGIRLTGTAEGDGLFVAERTDGVHAVLRVGAGTDSVETLALVDPSLPGVGEVYTESPDLLPLPGLSAVTLFDGRPVLALARRTGDARTLRVAHWTGSGWALGDELLVGSSVSLCVGAVQTRREGEGCSLALYDGRATHGCGPLSCEVRSSTWTPRPGTLAERVALIPTSTGVDVLFESVFPKPYLSPRNNLGDHEVQLARVRLAP</sequence>
<accession>A0A084SPP0</accession>
<evidence type="ECO:0000313" key="3">
    <source>
        <dbReference type="Proteomes" id="UP000028547"/>
    </source>
</evidence>
<dbReference type="EMBL" id="JPMI01000213">
    <property type="protein sequence ID" value="KFA90425.1"/>
    <property type="molecule type" value="Genomic_DNA"/>
</dbReference>
<comment type="caution">
    <text evidence="2">The sequence shown here is derived from an EMBL/GenBank/DDBJ whole genome shotgun (WGS) entry which is preliminary data.</text>
</comment>
<organism evidence="2 3">
    <name type="scientific">Archangium violaceum Cb vi76</name>
    <dbReference type="NCBI Taxonomy" id="1406225"/>
    <lineage>
        <taxon>Bacteria</taxon>
        <taxon>Pseudomonadati</taxon>
        <taxon>Myxococcota</taxon>
        <taxon>Myxococcia</taxon>
        <taxon>Myxococcales</taxon>
        <taxon>Cystobacterineae</taxon>
        <taxon>Archangiaceae</taxon>
        <taxon>Archangium</taxon>
    </lineage>
</organism>
<keyword evidence="1" id="KW-0732">Signal</keyword>
<evidence type="ECO:0000313" key="2">
    <source>
        <dbReference type="EMBL" id="KFA90425.1"/>
    </source>
</evidence>